<dbReference type="KEGG" id="hsw:Hsw_2623"/>
<evidence type="ECO:0008006" key="5">
    <source>
        <dbReference type="Google" id="ProtNLM"/>
    </source>
</evidence>
<evidence type="ECO:0000256" key="1">
    <source>
        <dbReference type="SAM" id="MobiDB-lite"/>
    </source>
</evidence>
<dbReference type="AlphaFoldDB" id="W8F000"/>
<evidence type="ECO:0000313" key="4">
    <source>
        <dbReference type="Proteomes" id="UP000019423"/>
    </source>
</evidence>
<feature type="chain" id="PRO_5004911017" description="DUF4846 domain-containing protein" evidence="2">
    <location>
        <begin position="21"/>
        <end position="313"/>
    </location>
</feature>
<evidence type="ECO:0000313" key="3">
    <source>
        <dbReference type="EMBL" id="AHJ98218.1"/>
    </source>
</evidence>
<feature type="signal peptide" evidence="2">
    <location>
        <begin position="1"/>
        <end position="20"/>
    </location>
</feature>
<dbReference type="Pfam" id="PF16138">
    <property type="entry name" value="DUF4846"/>
    <property type="match status" value="1"/>
</dbReference>
<dbReference type="InterPro" id="IPR032315">
    <property type="entry name" value="DUF4846"/>
</dbReference>
<dbReference type="PATRIC" id="fig|1227739.3.peg.2814"/>
<accession>W8F000</accession>
<organism evidence="3 4">
    <name type="scientific">Hymenobacter swuensis DY53</name>
    <dbReference type="NCBI Taxonomy" id="1227739"/>
    <lineage>
        <taxon>Bacteria</taxon>
        <taxon>Pseudomonadati</taxon>
        <taxon>Bacteroidota</taxon>
        <taxon>Cytophagia</taxon>
        <taxon>Cytophagales</taxon>
        <taxon>Hymenobacteraceae</taxon>
        <taxon>Hymenobacter</taxon>
    </lineage>
</organism>
<proteinExistence type="predicted"/>
<dbReference type="eggNOG" id="ENOG502Z85F">
    <property type="taxonomic scope" value="Bacteria"/>
</dbReference>
<dbReference type="Proteomes" id="UP000019423">
    <property type="component" value="Chromosome"/>
</dbReference>
<dbReference type="HOGENOM" id="CLU_066824_2_0_10"/>
<evidence type="ECO:0000256" key="2">
    <source>
        <dbReference type="SAM" id="SignalP"/>
    </source>
</evidence>
<protein>
    <recommendedName>
        <fullName evidence="5">DUF4846 domain-containing protein</fullName>
    </recommendedName>
</protein>
<keyword evidence="4" id="KW-1185">Reference proteome</keyword>
<dbReference type="STRING" id="1227739.Hsw_2623"/>
<gene>
    <name evidence="3" type="ORF">Hsw_2623</name>
</gene>
<feature type="region of interest" description="Disordered" evidence="1">
    <location>
        <begin position="30"/>
        <end position="52"/>
    </location>
</feature>
<keyword evidence="2" id="KW-0732">Signal</keyword>
<reference evidence="3 4" key="1">
    <citation type="submission" date="2014-01" db="EMBL/GenBank/DDBJ databases">
        <title>Complete genome sequence of ionizing-radiation resistance bacterium Hymenobacter swuensis DY53.</title>
        <authorList>
            <person name="Jung J.-H."/>
            <person name="Jeong S.-W."/>
            <person name="Joe M.-H."/>
            <person name="Cho y.-j."/>
            <person name="Kim M.-K."/>
            <person name="Lim S.-Y."/>
        </authorList>
    </citation>
    <scope>NUCLEOTIDE SEQUENCE [LARGE SCALE GENOMIC DNA]</scope>
    <source>
        <strain evidence="3 4">DY53</strain>
    </source>
</reference>
<dbReference type="EMBL" id="CP007145">
    <property type="protein sequence ID" value="AHJ98218.1"/>
    <property type="molecule type" value="Genomic_DNA"/>
</dbReference>
<name>W8F000_9BACT</name>
<sequence>MQLYPVLIIRFMKHAVLALAAALLSCSPADSNSTKTPATAPPAPQAPAETPGRATDYKWLPAGRYNPRQTVAARFAPPRGYQRVPVTTGSFGHWLRHLPLLPMGTRVQLYNGQPKDRQDVHAAVLDLDVGTRDLQQCADAVIRLRAEYQFSQQPDQVHFHLTSGDDIRFQDWYSGTGFKVAGNAVQPTPRPAEAPTHAVFRRYLDQIFTYAGTLSLSKELRPMPLAQVQPGNVLIRGGSPGHAVLVLDVAVQPGSGRRLALLAQSYMPAQQMHVLTNVWDDTSLGAWFLLDPAATLVSTPEWTFRREELGRFE</sequence>